<sequence length="112" mass="12045">MPLTARISCCDVCGLVAFAFDLLPVAAQPGKPQQPVPEVSLDSGVFLLETEKQAVCPFFPATSGVDYSPPLSVWIRGREPAALEPQTALSRLSCGSPWLPTQSCKTVLQERE</sequence>
<dbReference type="Proteomes" id="UP000827872">
    <property type="component" value="Linkage Group LG04"/>
</dbReference>
<protein>
    <submittedName>
        <fullName evidence="1">Uncharacterized protein</fullName>
    </submittedName>
</protein>
<evidence type="ECO:0000313" key="2">
    <source>
        <dbReference type="Proteomes" id="UP000827872"/>
    </source>
</evidence>
<accession>A0ACB8FFM8</accession>
<dbReference type="EMBL" id="CM037617">
    <property type="protein sequence ID" value="KAH8004127.1"/>
    <property type="molecule type" value="Genomic_DNA"/>
</dbReference>
<comment type="caution">
    <text evidence="1">The sequence shown here is derived from an EMBL/GenBank/DDBJ whole genome shotgun (WGS) entry which is preliminary data.</text>
</comment>
<organism evidence="1 2">
    <name type="scientific">Sphaerodactylus townsendi</name>
    <dbReference type="NCBI Taxonomy" id="933632"/>
    <lineage>
        <taxon>Eukaryota</taxon>
        <taxon>Metazoa</taxon>
        <taxon>Chordata</taxon>
        <taxon>Craniata</taxon>
        <taxon>Vertebrata</taxon>
        <taxon>Euteleostomi</taxon>
        <taxon>Lepidosauria</taxon>
        <taxon>Squamata</taxon>
        <taxon>Bifurcata</taxon>
        <taxon>Gekkota</taxon>
        <taxon>Sphaerodactylidae</taxon>
        <taxon>Sphaerodactylus</taxon>
    </lineage>
</organism>
<reference evidence="1" key="1">
    <citation type="submission" date="2021-08" db="EMBL/GenBank/DDBJ databases">
        <title>The first chromosome-level gecko genome reveals the dynamic sex chromosomes of Neotropical dwarf geckos (Sphaerodactylidae: Sphaerodactylus).</title>
        <authorList>
            <person name="Pinto B.J."/>
            <person name="Keating S.E."/>
            <person name="Gamble T."/>
        </authorList>
    </citation>
    <scope>NUCLEOTIDE SEQUENCE</scope>
    <source>
        <strain evidence="1">TG3544</strain>
    </source>
</reference>
<evidence type="ECO:0000313" key="1">
    <source>
        <dbReference type="EMBL" id="KAH8004127.1"/>
    </source>
</evidence>
<gene>
    <name evidence="1" type="ORF">K3G42_003869</name>
</gene>
<keyword evidence="2" id="KW-1185">Reference proteome</keyword>
<name>A0ACB8FFM8_9SAUR</name>
<proteinExistence type="predicted"/>